<dbReference type="Pfam" id="PF05397">
    <property type="entry name" value="Med15_fungi"/>
    <property type="match status" value="1"/>
</dbReference>
<gene>
    <name evidence="2" type="ORF">GTA08_BOTSDO12807</name>
</gene>
<dbReference type="InterPro" id="IPR008626">
    <property type="entry name" value="Mediator_Med15_fun"/>
</dbReference>
<dbReference type="GO" id="GO:0003712">
    <property type="term" value="F:transcription coregulator activity"/>
    <property type="evidence" value="ECO:0007669"/>
    <property type="project" value="InterPro"/>
</dbReference>
<dbReference type="GO" id="GO:0016592">
    <property type="term" value="C:mediator complex"/>
    <property type="evidence" value="ECO:0007669"/>
    <property type="project" value="InterPro"/>
</dbReference>
<evidence type="ECO:0000313" key="2">
    <source>
        <dbReference type="EMBL" id="KAF4311500.1"/>
    </source>
</evidence>
<name>A0A8H4N730_9PEZI</name>
<proteinExistence type="predicted"/>
<dbReference type="EMBL" id="WWBZ02000009">
    <property type="protein sequence ID" value="KAF4311500.1"/>
    <property type="molecule type" value="Genomic_DNA"/>
</dbReference>
<feature type="region of interest" description="Disordered" evidence="1">
    <location>
        <begin position="1"/>
        <end position="30"/>
    </location>
</feature>
<dbReference type="GO" id="GO:0006357">
    <property type="term" value="P:regulation of transcription by RNA polymerase II"/>
    <property type="evidence" value="ECO:0007669"/>
    <property type="project" value="InterPro"/>
</dbReference>
<organism evidence="2 3">
    <name type="scientific">Botryosphaeria dothidea</name>
    <dbReference type="NCBI Taxonomy" id="55169"/>
    <lineage>
        <taxon>Eukaryota</taxon>
        <taxon>Fungi</taxon>
        <taxon>Dikarya</taxon>
        <taxon>Ascomycota</taxon>
        <taxon>Pezizomycotina</taxon>
        <taxon>Dothideomycetes</taxon>
        <taxon>Dothideomycetes incertae sedis</taxon>
        <taxon>Botryosphaeriales</taxon>
        <taxon>Botryosphaeriaceae</taxon>
        <taxon>Botryosphaeria</taxon>
    </lineage>
</organism>
<evidence type="ECO:0000256" key="1">
    <source>
        <dbReference type="SAM" id="MobiDB-lite"/>
    </source>
</evidence>
<dbReference type="OrthoDB" id="3918840at2759"/>
<evidence type="ECO:0000313" key="3">
    <source>
        <dbReference type="Proteomes" id="UP000572817"/>
    </source>
</evidence>
<reference evidence="2" key="1">
    <citation type="submission" date="2020-04" db="EMBL/GenBank/DDBJ databases">
        <title>Genome Assembly and Annotation of Botryosphaeria dothidea sdau 11-99, a Latent Pathogen of Apple Fruit Ring Rot in China.</title>
        <authorList>
            <person name="Yu C."/>
            <person name="Diao Y."/>
            <person name="Lu Q."/>
            <person name="Zhao J."/>
            <person name="Cui S."/>
            <person name="Peng C."/>
            <person name="He B."/>
            <person name="Liu H."/>
        </authorList>
    </citation>
    <scope>NUCLEOTIDE SEQUENCE [LARGE SCALE GENOMIC DNA]</scope>
    <source>
        <strain evidence="2">Sdau11-99</strain>
    </source>
</reference>
<protein>
    <submittedName>
        <fullName evidence="2">Uncharacterized protein</fullName>
    </submittedName>
</protein>
<sequence length="151" mass="18073">MLQVFQNQRNKWAQDNSAQGNSAEDPTQQDELKRQFTTMMHEFMKAINLDNRPSIDISPAARAQIFAEIQKGMQYINKLDQIMYMDWLKHRDDQQVKDIITVRHMLFYQLEPQTKKLKEYITTDPPQIKKILHHIIEYIEWVIDDHQSEKA</sequence>
<feature type="compositionally biased region" description="Polar residues" evidence="1">
    <location>
        <begin position="1"/>
        <end position="26"/>
    </location>
</feature>
<keyword evidence="3" id="KW-1185">Reference proteome</keyword>
<dbReference type="AlphaFoldDB" id="A0A8H4N730"/>
<dbReference type="Proteomes" id="UP000572817">
    <property type="component" value="Unassembled WGS sequence"/>
</dbReference>
<accession>A0A8H4N730</accession>
<comment type="caution">
    <text evidence="2">The sequence shown here is derived from an EMBL/GenBank/DDBJ whole genome shotgun (WGS) entry which is preliminary data.</text>
</comment>